<evidence type="ECO:0000313" key="2">
    <source>
        <dbReference type="EMBL" id="GIG82599.1"/>
    </source>
</evidence>
<feature type="transmembrane region" description="Helical" evidence="1">
    <location>
        <begin position="149"/>
        <end position="166"/>
    </location>
</feature>
<dbReference type="EMBL" id="BONV01000031">
    <property type="protein sequence ID" value="GIG82599.1"/>
    <property type="molecule type" value="Genomic_DNA"/>
</dbReference>
<keyword evidence="3" id="KW-1185">Reference proteome</keyword>
<keyword evidence="1" id="KW-0812">Transmembrane</keyword>
<name>A0A8J3PWW1_9ACTN</name>
<feature type="transmembrane region" description="Helical" evidence="1">
    <location>
        <begin position="172"/>
        <end position="190"/>
    </location>
</feature>
<dbReference type="Proteomes" id="UP000630097">
    <property type="component" value="Unassembled WGS sequence"/>
</dbReference>
<protein>
    <recommendedName>
        <fullName evidence="4">TIGR04222 domain-containing membrane protein</fullName>
    </recommendedName>
</protein>
<feature type="transmembrane region" description="Helical" evidence="1">
    <location>
        <begin position="6"/>
        <end position="23"/>
    </location>
</feature>
<dbReference type="InterPro" id="IPR026467">
    <property type="entry name" value="Ser/Gly_Cys_C_dom"/>
</dbReference>
<proteinExistence type="predicted"/>
<sequence length="277" mass="29202">MSQLSVELSALGSAFVVVLSVLTDREARRRSRRVPYGAVERRPGLYELALLAGGPRRVVLTALAALARARAVRVGGDGHVEVLTTARGTGAVENAAMTTLVSSGGELTVGELCAAMCGGVAIAELPARLTHQRLLLPAGYSAPGWSRRLLRLSTGIACAVVVLAVFERQVVSAAIALTALAIGEVAWRVARTSDRIPLTEAGRFVLARTLTRYEDGGLRAMPDVVVALLGGSAAGDLELRRGLQTIDVIPLDVDGSWAWRPARLRPSAADRLESLRG</sequence>
<keyword evidence="1" id="KW-0472">Membrane</keyword>
<dbReference type="NCBIfam" id="TIGR04222">
    <property type="entry name" value="near_uncomplex"/>
    <property type="match status" value="1"/>
</dbReference>
<keyword evidence="1" id="KW-1133">Transmembrane helix</keyword>
<reference evidence="2 3" key="1">
    <citation type="submission" date="2021-01" db="EMBL/GenBank/DDBJ databases">
        <title>Whole genome shotgun sequence of Planotetraspora kaengkrachanensis NBRC 104272.</title>
        <authorList>
            <person name="Komaki H."/>
            <person name="Tamura T."/>
        </authorList>
    </citation>
    <scope>NUCLEOTIDE SEQUENCE [LARGE SCALE GENOMIC DNA]</scope>
    <source>
        <strain evidence="2 3">NBRC 104272</strain>
    </source>
</reference>
<evidence type="ECO:0000313" key="3">
    <source>
        <dbReference type="Proteomes" id="UP000630097"/>
    </source>
</evidence>
<dbReference type="AlphaFoldDB" id="A0A8J3PWW1"/>
<dbReference type="RefSeq" id="WP_203885919.1">
    <property type="nucleotide sequence ID" value="NZ_BAABHH010000021.1"/>
</dbReference>
<accession>A0A8J3PWW1</accession>
<evidence type="ECO:0008006" key="4">
    <source>
        <dbReference type="Google" id="ProtNLM"/>
    </source>
</evidence>
<comment type="caution">
    <text evidence="2">The sequence shown here is derived from an EMBL/GenBank/DDBJ whole genome shotgun (WGS) entry which is preliminary data.</text>
</comment>
<gene>
    <name evidence="2" type="ORF">Pka01_57260</name>
</gene>
<evidence type="ECO:0000256" key="1">
    <source>
        <dbReference type="SAM" id="Phobius"/>
    </source>
</evidence>
<organism evidence="2 3">
    <name type="scientific">Planotetraspora kaengkrachanensis</name>
    <dbReference type="NCBI Taxonomy" id="575193"/>
    <lineage>
        <taxon>Bacteria</taxon>
        <taxon>Bacillati</taxon>
        <taxon>Actinomycetota</taxon>
        <taxon>Actinomycetes</taxon>
        <taxon>Streptosporangiales</taxon>
        <taxon>Streptosporangiaceae</taxon>
        <taxon>Planotetraspora</taxon>
    </lineage>
</organism>